<dbReference type="InterPro" id="IPR036236">
    <property type="entry name" value="Znf_C2H2_sf"/>
</dbReference>
<evidence type="ECO:0000256" key="8">
    <source>
        <dbReference type="PROSITE-ProRule" id="PRU00042"/>
    </source>
</evidence>
<dbReference type="GO" id="GO:0003677">
    <property type="term" value="F:DNA binding"/>
    <property type="evidence" value="ECO:0007669"/>
    <property type="project" value="UniProtKB-KW"/>
</dbReference>
<evidence type="ECO:0000256" key="5">
    <source>
        <dbReference type="ARBA" id="ARBA00022833"/>
    </source>
</evidence>
<accession>A0A9P0BKC6</accession>
<name>A0A9P0BKC6_BRAAE</name>
<dbReference type="SMART" id="SM00355">
    <property type="entry name" value="ZnF_C2H2"/>
    <property type="match status" value="8"/>
</dbReference>
<keyword evidence="3" id="KW-0677">Repeat</keyword>
<dbReference type="OrthoDB" id="3561125at2759"/>
<feature type="domain" description="C2H2-type" evidence="9">
    <location>
        <begin position="154"/>
        <end position="182"/>
    </location>
</feature>
<evidence type="ECO:0000313" key="10">
    <source>
        <dbReference type="EMBL" id="CAH0564892.1"/>
    </source>
</evidence>
<keyword evidence="4 8" id="KW-0863">Zinc-finger</keyword>
<evidence type="ECO:0000256" key="3">
    <source>
        <dbReference type="ARBA" id="ARBA00022737"/>
    </source>
</evidence>
<keyword evidence="7" id="KW-0539">Nucleus</keyword>
<dbReference type="PANTHER" id="PTHR24392">
    <property type="entry name" value="ZINC FINGER PROTEIN"/>
    <property type="match status" value="1"/>
</dbReference>
<dbReference type="AlphaFoldDB" id="A0A9P0BKC6"/>
<evidence type="ECO:0000256" key="1">
    <source>
        <dbReference type="ARBA" id="ARBA00004123"/>
    </source>
</evidence>
<evidence type="ECO:0000256" key="4">
    <source>
        <dbReference type="ARBA" id="ARBA00022771"/>
    </source>
</evidence>
<evidence type="ECO:0000313" key="11">
    <source>
        <dbReference type="Proteomes" id="UP001154078"/>
    </source>
</evidence>
<proteinExistence type="predicted"/>
<sequence length="372" mass="43961">MEKIFFKTEPGDILMNYDEPSTPADPSTSGIAIKQEIKEELYDSDNFMDYNKSGVKEESETFIDEEDDFDVPEQVKIKFESEDVMFLDKRTNSEVNKGILAKAEIGKNPESKINQENFESVYECKKCLIKFFRKELLESHNEKCLKSRLKVSKFKCEICSKNFQRKYGLLQHKKFVHKKEEQEQFKCGKCEYQTSYKSNFNSHLKIHDTLKNLKCHFCQYRAAALQTLNSHILSKHNKEENKIKITSKIHECTKCSYSTVIKTHYDRHVKVCLKLKNVEWYECEVCSYSTIYKFHLISQMKTHSKIKELRCLFCQYECSKKTNLDNHILRKHSDLLNKSNENIITSKVHCCQHCKYKTTTTSHLKFHLKNNH</sequence>
<dbReference type="Gene3D" id="3.30.160.60">
    <property type="entry name" value="Classic Zinc Finger"/>
    <property type="match status" value="4"/>
</dbReference>
<reference evidence="10" key="1">
    <citation type="submission" date="2021-12" db="EMBL/GenBank/DDBJ databases">
        <authorList>
            <person name="King R."/>
        </authorList>
    </citation>
    <scope>NUCLEOTIDE SEQUENCE</scope>
</reference>
<organism evidence="10 11">
    <name type="scientific">Brassicogethes aeneus</name>
    <name type="common">Rape pollen beetle</name>
    <name type="synonym">Meligethes aeneus</name>
    <dbReference type="NCBI Taxonomy" id="1431903"/>
    <lineage>
        <taxon>Eukaryota</taxon>
        <taxon>Metazoa</taxon>
        <taxon>Ecdysozoa</taxon>
        <taxon>Arthropoda</taxon>
        <taxon>Hexapoda</taxon>
        <taxon>Insecta</taxon>
        <taxon>Pterygota</taxon>
        <taxon>Neoptera</taxon>
        <taxon>Endopterygota</taxon>
        <taxon>Coleoptera</taxon>
        <taxon>Polyphaga</taxon>
        <taxon>Cucujiformia</taxon>
        <taxon>Nitidulidae</taxon>
        <taxon>Meligethinae</taxon>
        <taxon>Brassicogethes</taxon>
    </lineage>
</organism>
<evidence type="ECO:0000259" key="9">
    <source>
        <dbReference type="PROSITE" id="PS50157"/>
    </source>
</evidence>
<keyword evidence="5" id="KW-0862">Zinc</keyword>
<keyword evidence="2" id="KW-0479">Metal-binding</keyword>
<evidence type="ECO:0000256" key="6">
    <source>
        <dbReference type="ARBA" id="ARBA00023125"/>
    </source>
</evidence>
<feature type="domain" description="C2H2-type" evidence="9">
    <location>
        <begin position="281"/>
        <end position="308"/>
    </location>
</feature>
<gene>
    <name evidence="10" type="ORF">MELIAE_LOCUS13335</name>
</gene>
<dbReference type="EMBL" id="OV121140">
    <property type="protein sequence ID" value="CAH0564892.1"/>
    <property type="molecule type" value="Genomic_DNA"/>
</dbReference>
<dbReference type="PROSITE" id="PS50157">
    <property type="entry name" value="ZINC_FINGER_C2H2_2"/>
    <property type="match status" value="3"/>
</dbReference>
<dbReference type="PANTHER" id="PTHR24392:SF56">
    <property type="entry name" value="ZINC FINGER PROTEIN 510"/>
    <property type="match status" value="1"/>
</dbReference>
<evidence type="ECO:0000256" key="7">
    <source>
        <dbReference type="ARBA" id="ARBA00023242"/>
    </source>
</evidence>
<dbReference type="Proteomes" id="UP001154078">
    <property type="component" value="Chromosome 9"/>
</dbReference>
<dbReference type="GO" id="GO:0008270">
    <property type="term" value="F:zinc ion binding"/>
    <property type="evidence" value="ECO:0007669"/>
    <property type="project" value="UniProtKB-KW"/>
</dbReference>
<comment type="subcellular location">
    <subcellularLocation>
        <location evidence="1">Nucleus</location>
    </subcellularLocation>
</comment>
<dbReference type="InterPro" id="IPR013087">
    <property type="entry name" value="Znf_C2H2_type"/>
</dbReference>
<feature type="domain" description="C2H2-type" evidence="9">
    <location>
        <begin position="185"/>
        <end position="212"/>
    </location>
</feature>
<dbReference type="PROSITE" id="PS00028">
    <property type="entry name" value="ZINC_FINGER_C2H2_1"/>
    <property type="match status" value="1"/>
</dbReference>
<evidence type="ECO:0000256" key="2">
    <source>
        <dbReference type="ARBA" id="ARBA00022723"/>
    </source>
</evidence>
<keyword evidence="11" id="KW-1185">Reference proteome</keyword>
<dbReference type="GO" id="GO:0005634">
    <property type="term" value="C:nucleus"/>
    <property type="evidence" value="ECO:0007669"/>
    <property type="project" value="UniProtKB-SubCell"/>
</dbReference>
<keyword evidence="6" id="KW-0238">DNA-binding</keyword>
<dbReference type="SUPFAM" id="SSF57667">
    <property type="entry name" value="beta-beta-alpha zinc fingers"/>
    <property type="match status" value="3"/>
</dbReference>
<protein>
    <recommendedName>
        <fullName evidence="9">C2H2-type domain-containing protein</fullName>
    </recommendedName>
</protein>